<reference evidence="4" key="1">
    <citation type="submission" date="2021-03" db="EMBL/GenBank/DDBJ databases">
        <title>Roseibium sp. CAU 1637 isolated from Incheon.</title>
        <authorList>
            <person name="Kim W."/>
        </authorList>
    </citation>
    <scope>NUCLEOTIDE SEQUENCE</scope>
    <source>
        <strain evidence="4">CAU 1637</strain>
    </source>
</reference>
<keyword evidence="5" id="KW-1185">Reference proteome</keyword>
<comment type="caution">
    <text evidence="4">The sequence shown here is derived from an EMBL/GenBank/DDBJ whole genome shotgun (WGS) entry which is preliminary data.</text>
</comment>
<keyword evidence="1" id="KW-0732">Signal</keyword>
<dbReference type="PANTHER" id="PTHR43037">
    <property type="entry name" value="UNNAMED PRODUCT-RELATED"/>
    <property type="match status" value="1"/>
</dbReference>
<name>A0A939ERB5_9HYPH</name>
<accession>A0A939ERB5</accession>
<dbReference type="InterPro" id="IPR050955">
    <property type="entry name" value="Plant_Biomass_Hydrol_Est"/>
</dbReference>
<organism evidence="4 5">
    <name type="scientific">Roseibium limicola</name>
    <dbReference type="NCBI Taxonomy" id="2816037"/>
    <lineage>
        <taxon>Bacteria</taxon>
        <taxon>Pseudomonadati</taxon>
        <taxon>Pseudomonadota</taxon>
        <taxon>Alphaproteobacteria</taxon>
        <taxon>Hyphomicrobiales</taxon>
        <taxon>Stappiaceae</taxon>
        <taxon>Roseibium</taxon>
    </lineage>
</organism>
<proteinExistence type="predicted"/>
<sequence length="304" mass="32862">MATATRADPDCGGEVACQVDGPMSGGRDSGTYYVYLPDDVRPQQPVGAIFFLHGHRGKALNEIRNGSFRKLADVLGVAFVAVDGLQGSWSFPTSPRDLRDEPAFFDAVIEDLTTRFPVDRDKLMLSGFSSGAFMTWYLACDDSQRFAGYAPIAGAFWEPLPEACPTSTPYLYHVHGTSDKVVPLAGRTLGGGQYQQGDVYESFEVWLRAAGLTLEDGKTITQGALNCTTWRPEEGALELCLHSGGHSVRAQWLKRAWVRLGMERGWIVPQTVGVTTSCTKAADAARDAGAANAGNKLKQAPYAC</sequence>
<evidence type="ECO:0000256" key="2">
    <source>
        <dbReference type="ARBA" id="ARBA00022801"/>
    </source>
</evidence>
<dbReference type="Pfam" id="PF02230">
    <property type="entry name" value="Abhydrolase_2"/>
    <property type="match status" value="1"/>
</dbReference>
<dbReference type="GO" id="GO:0016787">
    <property type="term" value="F:hydrolase activity"/>
    <property type="evidence" value="ECO:0007669"/>
    <property type="project" value="UniProtKB-KW"/>
</dbReference>
<evidence type="ECO:0000259" key="3">
    <source>
        <dbReference type="Pfam" id="PF02230"/>
    </source>
</evidence>
<keyword evidence="2" id="KW-0378">Hydrolase</keyword>
<dbReference type="InterPro" id="IPR003140">
    <property type="entry name" value="PLipase/COase/thioEstase"/>
</dbReference>
<dbReference type="InterPro" id="IPR029058">
    <property type="entry name" value="AB_hydrolase_fold"/>
</dbReference>
<dbReference type="Proteomes" id="UP000664779">
    <property type="component" value="Unassembled WGS sequence"/>
</dbReference>
<evidence type="ECO:0000313" key="5">
    <source>
        <dbReference type="Proteomes" id="UP000664779"/>
    </source>
</evidence>
<dbReference type="AlphaFoldDB" id="A0A939ERB5"/>
<gene>
    <name evidence="4" type="ORF">J0X15_14965</name>
</gene>
<protein>
    <submittedName>
        <fullName evidence="4">Polyhydroxybutyrate depolymerase</fullName>
    </submittedName>
</protein>
<dbReference type="EMBL" id="JAFLNF010000006">
    <property type="protein sequence ID" value="MBO0346531.1"/>
    <property type="molecule type" value="Genomic_DNA"/>
</dbReference>
<evidence type="ECO:0000256" key="1">
    <source>
        <dbReference type="ARBA" id="ARBA00022729"/>
    </source>
</evidence>
<evidence type="ECO:0000313" key="4">
    <source>
        <dbReference type="EMBL" id="MBO0346531.1"/>
    </source>
</evidence>
<dbReference type="PANTHER" id="PTHR43037:SF5">
    <property type="entry name" value="FERULOYL ESTERASE"/>
    <property type="match status" value="1"/>
</dbReference>
<dbReference type="SUPFAM" id="SSF53474">
    <property type="entry name" value="alpha/beta-Hydrolases"/>
    <property type="match status" value="1"/>
</dbReference>
<feature type="domain" description="Phospholipase/carboxylesterase/thioesterase" evidence="3">
    <location>
        <begin position="117"/>
        <end position="185"/>
    </location>
</feature>
<dbReference type="Gene3D" id="3.40.50.1820">
    <property type="entry name" value="alpha/beta hydrolase"/>
    <property type="match status" value="1"/>
</dbReference>